<keyword evidence="1" id="KW-1133">Transmembrane helix</keyword>
<feature type="transmembrane region" description="Helical" evidence="1">
    <location>
        <begin position="45"/>
        <end position="67"/>
    </location>
</feature>
<sequence>MKFMNVLKKHSVKIGAAASAVVVSGAANATVEEALSSAVSSGQGNYSTVVIGLIGLAAIGFGLRAIVGAMR</sequence>
<evidence type="ECO:0000313" key="4">
    <source>
        <dbReference type="Proteomes" id="UP000248729"/>
    </source>
</evidence>
<dbReference type="EMBL" id="QLTR01000047">
    <property type="protein sequence ID" value="RAS55256.1"/>
    <property type="molecule type" value="Genomic_DNA"/>
</dbReference>
<evidence type="ECO:0000256" key="1">
    <source>
        <dbReference type="SAM" id="Phobius"/>
    </source>
</evidence>
<dbReference type="RefSeq" id="WP_112404762.1">
    <property type="nucleotide sequence ID" value="NZ_QLTR01000047.1"/>
</dbReference>
<evidence type="ECO:0000313" key="3">
    <source>
        <dbReference type="EMBL" id="RAS55256.1"/>
    </source>
</evidence>
<name>A0A329E3W0_VIBDI</name>
<dbReference type="AlphaFoldDB" id="A0A329E3W0"/>
<evidence type="ECO:0008006" key="5">
    <source>
        <dbReference type="Google" id="ProtNLM"/>
    </source>
</evidence>
<comment type="caution">
    <text evidence="3">The sequence shown here is derived from an EMBL/GenBank/DDBJ whole genome shotgun (WGS) entry which is preliminary data.</text>
</comment>
<gene>
    <name evidence="3" type="ORF">DET48_1477</name>
</gene>
<evidence type="ECO:0000256" key="2">
    <source>
        <dbReference type="SAM" id="SignalP"/>
    </source>
</evidence>
<protein>
    <recommendedName>
        <fullName evidence="5">Major coat protein</fullName>
    </recommendedName>
</protein>
<feature type="signal peptide" evidence="2">
    <location>
        <begin position="1"/>
        <end position="29"/>
    </location>
</feature>
<keyword evidence="1" id="KW-0472">Membrane</keyword>
<organism evidence="3 4">
    <name type="scientific">Vibrio diazotrophicus</name>
    <dbReference type="NCBI Taxonomy" id="685"/>
    <lineage>
        <taxon>Bacteria</taxon>
        <taxon>Pseudomonadati</taxon>
        <taxon>Pseudomonadota</taxon>
        <taxon>Gammaproteobacteria</taxon>
        <taxon>Vibrionales</taxon>
        <taxon>Vibrionaceae</taxon>
        <taxon>Vibrio</taxon>
    </lineage>
</organism>
<keyword evidence="1" id="KW-0812">Transmembrane</keyword>
<dbReference type="Proteomes" id="UP000248729">
    <property type="component" value="Unassembled WGS sequence"/>
</dbReference>
<feature type="chain" id="PRO_5016338640" description="Major coat protein" evidence="2">
    <location>
        <begin position="30"/>
        <end position="71"/>
    </location>
</feature>
<reference evidence="3 4" key="1">
    <citation type="submission" date="2018-06" db="EMBL/GenBank/DDBJ databases">
        <title>Freshwater and sediment microbial communities from various areas in North America, analyzing microbe dynamics in response to fracking.</title>
        <authorList>
            <person name="Lamendella R."/>
        </authorList>
    </citation>
    <scope>NUCLEOTIDE SEQUENCE [LARGE SCALE GENOMIC DNA]</scope>
    <source>
        <strain evidence="3 4">99A</strain>
    </source>
</reference>
<accession>A0A329E3W0</accession>
<keyword evidence="2" id="KW-0732">Signal</keyword>
<proteinExistence type="predicted"/>